<dbReference type="SUPFAM" id="SSF46458">
    <property type="entry name" value="Globin-like"/>
    <property type="match status" value="1"/>
</dbReference>
<reference evidence="6 8" key="1">
    <citation type="submission" date="2018-06" db="EMBL/GenBank/DDBJ databases">
        <authorList>
            <consortium name="Pathogen Informatics"/>
            <person name="Doyle S."/>
        </authorList>
    </citation>
    <scope>NUCLEOTIDE SEQUENCE [LARGE SCALE GENOMIC DNA]</scope>
    <source>
        <strain evidence="6 8">NCTC11661</strain>
    </source>
</reference>
<dbReference type="GO" id="GO:0019825">
    <property type="term" value="F:oxygen binding"/>
    <property type="evidence" value="ECO:0007669"/>
    <property type="project" value="InterPro"/>
</dbReference>
<dbReference type="Proteomes" id="UP000255515">
    <property type="component" value="Unassembled WGS sequence"/>
</dbReference>
<protein>
    <submittedName>
        <fullName evidence="6">Group 3 truncated hemoglobin ctb</fullName>
    </submittedName>
</protein>
<evidence type="ECO:0000256" key="5">
    <source>
        <dbReference type="PIRSR" id="PIRSR601486-1"/>
    </source>
</evidence>
<dbReference type="GO" id="GO:0020037">
    <property type="term" value="F:heme binding"/>
    <property type="evidence" value="ECO:0007669"/>
    <property type="project" value="InterPro"/>
</dbReference>
<proteinExistence type="predicted"/>
<name>A0A380ZW87_9FLAO</name>
<evidence type="ECO:0000313" key="7">
    <source>
        <dbReference type="EMBL" id="VDH05748.1"/>
    </source>
</evidence>
<dbReference type="Pfam" id="PF01152">
    <property type="entry name" value="Bac_globin"/>
    <property type="match status" value="1"/>
</dbReference>
<accession>A0A380ZW87</accession>
<dbReference type="EMBL" id="UFTJ01000005">
    <property type="protein sequence ID" value="SUV53254.1"/>
    <property type="molecule type" value="Genomic_DNA"/>
</dbReference>
<evidence type="ECO:0000313" key="9">
    <source>
        <dbReference type="Proteomes" id="UP000270205"/>
    </source>
</evidence>
<evidence type="ECO:0000313" key="6">
    <source>
        <dbReference type="EMBL" id="SUV53254.1"/>
    </source>
</evidence>
<dbReference type="EMBL" id="UYIV01000001">
    <property type="protein sequence ID" value="VDH05748.1"/>
    <property type="molecule type" value="Genomic_DNA"/>
</dbReference>
<evidence type="ECO:0000256" key="3">
    <source>
        <dbReference type="ARBA" id="ARBA00022723"/>
    </source>
</evidence>
<gene>
    <name evidence="6" type="primary">ctb</name>
    <name evidence="6" type="ORF">NCTC11661_02403</name>
    <name evidence="7" type="ORF">NCTC12929_01918</name>
</gene>
<evidence type="ECO:0000256" key="2">
    <source>
        <dbReference type="ARBA" id="ARBA00022617"/>
    </source>
</evidence>
<dbReference type="AlphaFoldDB" id="A0A380ZW87"/>
<sequence>MKKLENREDIIFLVDAFYNKIQKSEIGFFFNEIAKVDWAHHLPTMYDFWCTLLLGDRAYKGNPMAVHFPINAIHAMEKHHFEIWLQLWTATVHEHFEGENATIIIQKANNIASLMAYKMEMARR</sequence>
<evidence type="ECO:0000256" key="4">
    <source>
        <dbReference type="ARBA" id="ARBA00023004"/>
    </source>
</evidence>
<evidence type="ECO:0000256" key="1">
    <source>
        <dbReference type="ARBA" id="ARBA00022448"/>
    </source>
</evidence>
<dbReference type="Proteomes" id="UP000270205">
    <property type="component" value="Unassembled WGS sequence"/>
</dbReference>
<dbReference type="RefSeq" id="WP_002663934.1">
    <property type="nucleotide sequence ID" value="NZ_JAXFPJ010000085.1"/>
</dbReference>
<dbReference type="CDD" id="cd08916">
    <property type="entry name" value="TrHb3_P"/>
    <property type="match status" value="1"/>
</dbReference>
<keyword evidence="1" id="KW-0813">Transport</keyword>
<evidence type="ECO:0000313" key="8">
    <source>
        <dbReference type="Proteomes" id="UP000255515"/>
    </source>
</evidence>
<dbReference type="InterPro" id="IPR001486">
    <property type="entry name" value="Hemoglobin_trunc"/>
</dbReference>
<dbReference type="Gene3D" id="1.10.490.10">
    <property type="entry name" value="Globins"/>
    <property type="match status" value="1"/>
</dbReference>
<reference evidence="7 9" key="2">
    <citation type="submission" date="2018-11" db="EMBL/GenBank/DDBJ databases">
        <authorList>
            <consortium name="Pathogen Informatics"/>
        </authorList>
    </citation>
    <scope>NUCLEOTIDE SEQUENCE [LARGE SCALE GENOMIC DNA]</scope>
    <source>
        <strain evidence="7 9">NCTC12929</strain>
    </source>
</reference>
<keyword evidence="3 5" id="KW-0479">Metal-binding</keyword>
<dbReference type="InterPro" id="IPR012292">
    <property type="entry name" value="Globin/Proto"/>
</dbReference>
<feature type="binding site" description="distal binding residue" evidence="5">
    <location>
        <position position="67"/>
    </location>
    <ligand>
        <name>heme</name>
        <dbReference type="ChEBI" id="CHEBI:30413"/>
    </ligand>
    <ligandPart>
        <name>Fe</name>
        <dbReference type="ChEBI" id="CHEBI:18248"/>
    </ligandPart>
</feature>
<organism evidence="6 8">
    <name type="scientific">Bergeyella zoohelcum</name>
    <dbReference type="NCBI Taxonomy" id="1015"/>
    <lineage>
        <taxon>Bacteria</taxon>
        <taxon>Pseudomonadati</taxon>
        <taxon>Bacteroidota</taxon>
        <taxon>Flavobacteriia</taxon>
        <taxon>Flavobacteriales</taxon>
        <taxon>Weeksellaceae</taxon>
        <taxon>Bergeyella</taxon>
    </lineage>
</organism>
<keyword evidence="4 5" id="KW-0408">Iron</keyword>
<dbReference type="GO" id="GO:0046872">
    <property type="term" value="F:metal ion binding"/>
    <property type="evidence" value="ECO:0007669"/>
    <property type="project" value="UniProtKB-KW"/>
</dbReference>
<keyword evidence="2 5" id="KW-0349">Heme</keyword>
<dbReference type="InterPro" id="IPR009050">
    <property type="entry name" value="Globin-like_sf"/>
</dbReference>